<organism evidence="2 3">
    <name type="scientific">Methanoplanus limicola DSM 2279</name>
    <dbReference type="NCBI Taxonomy" id="937775"/>
    <lineage>
        <taxon>Archaea</taxon>
        <taxon>Methanobacteriati</taxon>
        <taxon>Methanobacteriota</taxon>
        <taxon>Stenosarchaea group</taxon>
        <taxon>Methanomicrobia</taxon>
        <taxon>Methanomicrobiales</taxon>
        <taxon>Methanomicrobiaceae</taxon>
        <taxon>Methanoplanus</taxon>
    </lineage>
</organism>
<keyword evidence="1" id="KW-0812">Transmembrane</keyword>
<feature type="transmembrane region" description="Helical" evidence="1">
    <location>
        <begin position="7"/>
        <end position="25"/>
    </location>
</feature>
<gene>
    <name evidence="2" type="ORF">Metlim_1238</name>
</gene>
<keyword evidence="3" id="KW-1185">Reference proteome</keyword>
<dbReference type="AlphaFoldDB" id="H1Z181"/>
<dbReference type="EMBL" id="CM001436">
    <property type="protein sequence ID" value="EHQ35348.1"/>
    <property type="molecule type" value="Genomic_DNA"/>
</dbReference>
<evidence type="ECO:0000256" key="1">
    <source>
        <dbReference type="SAM" id="Phobius"/>
    </source>
</evidence>
<name>H1Z181_9EURY</name>
<dbReference type="InParanoid" id="H1Z181"/>
<feature type="transmembrane region" description="Helical" evidence="1">
    <location>
        <begin position="31"/>
        <end position="55"/>
    </location>
</feature>
<dbReference type="STRING" id="937775.Metlim_1238"/>
<dbReference type="Proteomes" id="UP000005741">
    <property type="component" value="Chromosome"/>
</dbReference>
<reference evidence="2 3" key="1">
    <citation type="submission" date="2011-10" db="EMBL/GenBank/DDBJ databases">
        <title>The Improved High-Quality Draft genome of Methanoplanus limicola DSM 2279.</title>
        <authorList>
            <consortium name="US DOE Joint Genome Institute (JGI-PGF)"/>
            <person name="Lucas S."/>
            <person name="Copeland A."/>
            <person name="Lapidus A."/>
            <person name="Glavina del Rio T."/>
            <person name="Dalin E."/>
            <person name="Tice H."/>
            <person name="Bruce D."/>
            <person name="Goodwin L."/>
            <person name="Pitluck S."/>
            <person name="Peters L."/>
            <person name="Mikhailova N."/>
            <person name="Lu M."/>
            <person name="Kyrpides N."/>
            <person name="Mavromatis K."/>
            <person name="Ivanova N."/>
            <person name="Markowitz V."/>
            <person name="Cheng J.-F."/>
            <person name="Hugenholtz P."/>
            <person name="Woyke T."/>
            <person name="Wu D."/>
            <person name="Wirth R."/>
            <person name="Brambilla E.-M."/>
            <person name="Klenk H.-P."/>
            <person name="Eisen J.A."/>
        </authorList>
    </citation>
    <scope>NUCLEOTIDE SEQUENCE [LARGE SCALE GENOMIC DNA]</scope>
    <source>
        <strain evidence="2 3">DSM 2279</strain>
    </source>
</reference>
<feature type="transmembrane region" description="Helical" evidence="1">
    <location>
        <begin position="90"/>
        <end position="110"/>
    </location>
</feature>
<keyword evidence="1" id="KW-0472">Membrane</keyword>
<sequence length="160" mass="17851">MEDSSKLIILGSLFVSILMFFFGAITKNNGIFFVGYIFFVVFIAGLIIAAILHFTKGDEDDYYERPVTRPEVIKKDNSSKSGEQKSGSPIAGILVSVTFLIIGVAIYIYGDYMSSKYQLMHSLLHMYNSEYAQYAFMKIIGSVVAIVGLLGIIITPFMKR</sequence>
<dbReference type="RefSeq" id="WP_004077099.1">
    <property type="nucleotide sequence ID" value="NZ_CM001436.1"/>
</dbReference>
<feature type="transmembrane region" description="Helical" evidence="1">
    <location>
        <begin position="135"/>
        <end position="158"/>
    </location>
</feature>
<accession>H1Z181</accession>
<proteinExistence type="predicted"/>
<protein>
    <submittedName>
        <fullName evidence="2">Uncharacterized protein</fullName>
    </submittedName>
</protein>
<keyword evidence="1" id="KW-1133">Transmembrane helix</keyword>
<evidence type="ECO:0000313" key="3">
    <source>
        <dbReference type="Proteomes" id="UP000005741"/>
    </source>
</evidence>
<evidence type="ECO:0000313" key="2">
    <source>
        <dbReference type="EMBL" id="EHQ35348.1"/>
    </source>
</evidence>
<dbReference type="HOGENOM" id="CLU_1648321_0_0_2"/>